<keyword evidence="4" id="KW-1185">Reference proteome</keyword>
<feature type="domain" description="DUF4789" evidence="2">
    <location>
        <begin position="62"/>
        <end position="110"/>
    </location>
</feature>
<dbReference type="InterPro" id="IPR031993">
    <property type="entry name" value="DUF4789"/>
</dbReference>
<accession>A0A067RBW8</accession>
<organism evidence="3 4">
    <name type="scientific">Zootermopsis nevadensis</name>
    <name type="common">Dampwood termite</name>
    <dbReference type="NCBI Taxonomy" id="136037"/>
    <lineage>
        <taxon>Eukaryota</taxon>
        <taxon>Metazoa</taxon>
        <taxon>Ecdysozoa</taxon>
        <taxon>Arthropoda</taxon>
        <taxon>Hexapoda</taxon>
        <taxon>Insecta</taxon>
        <taxon>Pterygota</taxon>
        <taxon>Neoptera</taxon>
        <taxon>Polyneoptera</taxon>
        <taxon>Dictyoptera</taxon>
        <taxon>Blattodea</taxon>
        <taxon>Blattoidea</taxon>
        <taxon>Termitoidae</taxon>
        <taxon>Termopsidae</taxon>
        <taxon>Zootermopsis</taxon>
    </lineage>
</organism>
<evidence type="ECO:0000313" key="3">
    <source>
        <dbReference type="EMBL" id="KDR21242.1"/>
    </source>
</evidence>
<reference evidence="3 4" key="1">
    <citation type="journal article" date="2014" name="Nat. Commun.">
        <title>Molecular traces of alternative social organization in a termite genome.</title>
        <authorList>
            <person name="Terrapon N."/>
            <person name="Li C."/>
            <person name="Robertson H.M."/>
            <person name="Ji L."/>
            <person name="Meng X."/>
            <person name="Booth W."/>
            <person name="Chen Z."/>
            <person name="Childers C.P."/>
            <person name="Glastad K.M."/>
            <person name="Gokhale K."/>
            <person name="Gowin J."/>
            <person name="Gronenberg W."/>
            <person name="Hermansen R.A."/>
            <person name="Hu H."/>
            <person name="Hunt B.G."/>
            <person name="Huylmans A.K."/>
            <person name="Khalil S.M."/>
            <person name="Mitchell R.D."/>
            <person name="Munoz-Torres M.C."/>
            <person name="Mustard J.A."/>
            <person name="Pan H."/>
            <person name="Reese J.T."/>
            <person name="Scharf M.E."/>
            <person name="Sun F."/>
            <person name="Vogel H."/>
            <person name="Xiao J."/>
            <person name="Yang W."/>
            <person name="Yang Z."/>
            <person name="Yang Z."/>
            <person name="Zhou J."/>
            <person name="Zhu J."/>
            <person name="Brent C.S."/>
            <person name="Elsik C.G."/>
            <person name="Goodisman M.A."/>
            <person name="Liberles D.A."/>
            <person name="Roe R.M."/>
            <person name="Vargo E.L."/>
            <person name="Vilcinskas A."/>
            <person name="Wang J."/>
            <person name="Bornberg-Bauer E."/>
            <person name="Korb J."/>
            <person name="Zhang G."/>
            <person name="Liebig J."/>
        </authorList>
    </citation>
    <scope>NUCLEOTIDE SEQUENCE [LARGE SCALE GENOMIC DNA]</scope>
    <source>
        <tissue evidence="3">Whole organism</tissue>
    </source>
</reference>
<keyword evidence="1" id="KW-0732">Signal</keyword>
<evidence type="ECO:0000256" key="1">
    <source>
        <dbReference type="SAM" id="SignalP"/>
    </source>
</evidence>
<sequence>MQRSVTAGSLFLICTMCAQAAVLPPPWADPVRNPCAAQPGGWQLLFWPQDGQCYRIFQQGPPCPETMELGPGVKGDVECRCPPGMAQLSRDAPCHPLFKRGPCPSGQYFAPVPDKPGTFSTISDNVRLRLGTCREPDQCQETDHVFWARDESCYPRHTRGPCPKGEILTATGSSRIGECKCKSTGELGQYYWAPGDSCHEHFTRGPCLEPGTLFLPGGQCGCTEGLPHYNADTGLCYEIGGIGPCPPGHLFALPDDNKEISNSTRAMCRCKEGHALWSETGACYRLYTRGPCPTGQFLVNATSCVPIPCRQGRLYFPEESSCYKIGTRGPCRPHEIVLFENSVRPSVDGVSYRGMCGCSREMTDESAQNQCRMTYNESEVSKTECDSKGGMVRLNETCYLLYTTGPCSTGQWLVPVREGKQWFERVGWKKKLKATCECRPGYKLVKTAVSRDIKTGSAIYTEQCQSPSVTLARFLNQNYYAQE</sequence>
<evidence type="ECO:0000313" key="4">
    <source>
        <dbReference type="Proteomes" id="UP000027135"/>
    </source>
</evidence>
<feature type="chain" id="PRO_5001644945" description="DUF4789 domain-containing protein" evidence="1">
    <location>
        <begin position="21"/>
        <end position="483"/>
    </location>
</feature>
<dbReference type="PANTHER" id="PTHR21177:SF7">
    <property type="entry name" value="GH11627P"/>
    <property type="match status" value="1"/>
</dbReference>
<protein>
    <recommendedName>
        <fullName evidence="2">DUF4789 domain-containing protein</fullName>
    </recommendedName>
</protein>
<dbReference type="STRING" id="136037.A0A067RBW8"/>
<dbReference type="Pfam" id="PF16033">
    <property type="entry name" value="DUF4789"/>
    <property type="match status" value="2"/>
</dbReference>
<dbReference type="eggNOG" id="ENOG502R5DQ">
    <property type="taxonomic scope" value="Eukaryota"/>
</dbReference>
<evidence type="ECO:0000259" key="2">
    <source>
        <dbReference type="Pfam" id="PF16033"/>
    </source>
</evidence>
<dbReference type="EMBL" id="KK852566">
    <property type="protein sequence ID" value="KDR21242.1"/>
    <property type="molecule type" value="Genomic_DNA"/>
</dbReference>
<dbReference type="OMA" id="CHPIFTR"/>
<name>A0A067RBW8_ZOONE</name>
<dbReference type="FunCoup" id="A0A067RBW8">
    <property type="interactions" value="1"/>
</dbReference>
<dbReference type="AlphaFoldDB" id="A0A067RBW8"/>
<gene>
    <name evidence="3" type="ORF">L798_04033</name>
</gene>
<dbReference type="Proteomes" id="UP000027135">
    <property type="component" value="Unassembled WGS sequence"/>
</dbReference>
<dbReference type="PANTHER" id="PTHR21177">
    <property type="entry name" value="IP06524P-RELATED"/>
    <property type="match status" value="1"/>
</dbReference>
<feature type="signal peptide" evidence="1">
    <location>
        <begin position="1"/>
        <end position="20"/>
    </location>
</feature>
<proteinExistence type="predicted"/>
<dbReference type="InParanoid" id="A0A067RBW8"/>
<feature type="domain" description="DUF4789" evidence="2">
    <location>
        <begin position="263"/>
        <end position="331"/>
    </location>
</feature>